<protein>
    <submittedName>
        <fullName evidence="6">Putative two-component histidine kinase</fullName>
    </submittedName>
</protein>
<keyword evidence="2 6" id="KW-0418">Kinase</keyword>
<comment type="caution">
    <text evidence="6">The sequence shown here is derived from an EMBL/GenBank/DDBJ whole genome shotgun (WGS) entry which is preliminary data.</text>
</comment>
<dbReference type="InterPro" id="IPR003594">
    <property type="entry name" value="HATPase_dom"/>
</dbReference>
<dbReference type="eggNOG" id="COG4585">
    <property type="taxonomic scope" value="Bacteria"/>
</dbReference>
<dbReference type="STRING" id="1223545.GS4_05_03320"/>
<keyword evidence="4" id="KW-0812">Transmembrane</keyword>
<dbReference type="Proteomes" id="UP000011666">
    <property type="component" value="Unassembled WGS sequence"/>
</dbReference>
<name>M0QF85_9ACTN</name>
<feature type="transmembrane region" description="Helical" evidence="4">
    <location>
        <begin position="105"/>
        <end position="128"/>
    </location>
</feature>
<gene>
    <name evidence="6" type="ORF">GS4_05_03320</name>
</gene>
<keyword evidence="7" id="KW-1185">Reference proteome</keyword>
<keyword evidence="4" id="KW-1133">Transmembrane helix</keyword>
<dbReference type="InterPro" id="IPR036890">
    <property type="entry name" value="HATPase_C_sf"/>
</dbReference>
<keyword evidence="4" id="KW-0472">Membrane</keyword>
<dbReference type="EMBL" id="BANX01000005">
    <property type="protein sequence ID" value="GAC67119.1"/>
    <property type="molecule type" value="Genomic_DNA"/>
</dbReference>
<dbReference type="PANTHER" id="PTHR24421">
    <property type="entry name" value="NITRATE/NITRITE SENSOR PROTEIN NARX-RELATED"/>
    <property type="match status" value="1"/>
</dbReference>
<evidence type="ECO:0000256" key="3">
    <source>
        <dbReference type="ARBA" id="ARBA00023012"/>
    </source>
</evidence>
<feature type="domain" description="Histidine kinase/HSP90-like ATPase" evidence="5">
    <location>
        <begin position="305"/>
        <end position="389"/>
    </location>
</feature>
<evidence type="ECO:0000313" key="6">
    <source>
        <dbReference type="EMBL" id="GAC67119.1"/>
    </source>
</evidence>
<evidence type="ECO:0000259" key="5">
    <source>
        <dbReference type="Pfam" id="PF02518"/>
    </source>
</evidence>
<dbReference type="Pfam" id="PF02518">
    <property type="entry name" value="HATPase_c"/>
    <property type="match status" value="1"/>
</dbReference>
<dbReference type="AlphaFoldDB" id="M0QF85"/>
<evidence type="ECO:0000256" key="4">
    <source>
        <dbReference type="SAM" id="Phobius"/>
    </source>
</evidence>
<dbReference type="GO" id="GO:0000160">
    <property type="term" value="P:phosphorelay signal transduction system"/>
    <property type="evidence" value="ECO:0007669"/>
    <property type="project" value="UniProtKB-KW"/>
</dbReference>
<evidence type="ECO:0000256" key="1">
    <source>
        <dbReference type="ARBA" id="ARBA00022679"/>
    </source>
</evidence>
<evidence type="ECO:0000256" key="2">
    <source>
        <dbReference type="ARBA" id="ARBA00022777"/>
    </source>
</evidence>
<dbReference type="InterPro" id="IPR050482">
    <property type="entry name" value="Sensor_HK_TwoCompSys"/>
</dbReference>
<keyword evidence="1" id="KW-0808">Transferase</keyword>
<organism evidence="6 7">
    <name type="scientific">Gordonia soli NBRC 108243</name>
    <dbReference type="NCBI Taxonomy" id="1223545"/>
    <lineage>
        <taxon>Bacteria</taxon>
        <taxon>Bacillati</taxon>
        <taxon>Actinomycetota</taxon>
        <taxon>Actinomycetes</taxon>
        <taxon>Mycobacteriales</taxon>
        <taxon>Gordoniaceae</taxon>
        <taxon>Gordonia</taxon>
    </lineage>
</organism>
<dbReference type="SUPFAM" id="SSF55874">
    <property type="entry name" value="ATPase domain of HSP90 chaperone/DNA topoisomerase II/histidine kinase"/>
    <property type="match status" value="1"/>
</dbReference>
<proteinExistence type="predicted"/>
<evidence type="ECO:0000313" key="7">
    <source>
        <dbReference type="Proteomes" id="UP000011666"/>
    </source>
</evidence>
<dbReference type="Gene3D" id="3.30.565.10">
    <property type="entry name" value="Histidine kinase-like ATPase, C-terminal domain"/>
    <property type="match status" value="1"/>
</dbReference>
<dbReference type="GO" id="GO:0016301">
    <property type="term" value="F:kinase activity"/>
    <property type="evidence" value="ECO:0007669"/>
    <property type="project" value="UniProtKB-KW"/>
</dbReference>
<feature type="transmembrane region" description="Helical" evidence="4">
    <location>
        <begin position="12"/>
        <end position="31"/>
    </location>
</feature>
<feature type="transmembrane region" description="Helical" evidence="4">
    <location>
        <begin position="73"/>
        <end position="93"/>
    </location>
</feature>
<keyword evidence="3" id="KW-0902">Two-component regulatory system</keyword>
<reference evidence="6 7" key="1">
    <citation type="submission" date="2013-01" db="EMBL/GenBank/DDBJ databases">
        <title>Whole genome shotgun sequence of Gordonia soli NBRC 108243.</title>
        <authorList>
            <person name="Isaki-Nakamura S."/>
            <person name="Hosoyama A."/>
            <person name="Tsuchikane K."/>
            <person name="Ando Y."/>
            <person name="Baba S."/>
            <person name="Ohji S."/>
            <person name="Hamada M."/>
            <person name="Tamura T."/>
            <person name="Yamazoe A."/>
            <person name="Yamazaki S."/>
            <person name="Fujita N."/>
        </authorList>
    </citation>
    <scope>NUCLEOTIDE SEQUENCE [LARGE SCALE GENOMIC DNA]</scope>
    <source>
        <strain evidence="6 7">NBRC 108243</strain>
    </source>
</reference>
<feature type="transmembrane region" description="Helical" evidence="4">
    <location>
        <begin position="43"/>
        <end position="61"/>
    </location>
</feature>
<sequence>MKHGLDGERIQRLLSRFVGAGFVAFLFVSIPEMRRADALVSGWWTPAAIGLAVVPGCALLTATFAEDLRWVRVFARLAAVGFIVAISLWLVAWNGGELEELRGNWLVIFSGLVGLSAALAMRAIWALVVQVSATTLSALTNQLGLVSDQSLIPRVAYEALWASTYSCVFVLAVVTALRTARLLDVTGAVVRRDARVSAARAARDAERARFDALIHDHVLATLLEAHREPHDDGTRRHARAALAELDDLTGRPDAIGQVGAAAIVTRLEGVLGSIDDTTNFEVIIDDDDRTDHLYPVDVVAEIIAAAAEALRNSVRHAGGDVHRRGEVTFERDHIRVVVADSGSGFDVDALGTGRLGINLSITSRMSRIAGGRSSVRSQPGAGTVVELEWRR</sequence>
<accession>M0QF85</accession>